<dbReference type="InterPro" id="IPR014710">
    <property type="entry name" value="RmlC-like_jellyroll"/>
</dbReference>
<dbReference type="InterPro" id="IPR011051">
    <property type="entry name" value="RmlC_Cupin_sf"/>
</dbReference>
<keyword evidence="2" id="KW-1185">Reference proteome</keyword>
<dbReference type="AlphaFoldDB" id="A0A4V3I837"/>
<dbReference type="SUPFAM" id="SSF51182">
    <property type="entry name" value="RmlC-like cupins"/>
    <property type="match status" value="1"/>
</dbReference>
<name>A0A4V3I837_9MICO</name>
<proteinExistence type="predicted"/>
<evidence type="ECO:0000313" key="1">
    <source>
        <dbReference type="EMBL" id="TFB72722.1"/>
    </source>
</evidence>
<dbReference type="PANTHER" id="PTHR37943:SF1">
    <property type="entry name" value="PROTEIN VES"/>
    <property type="match status" value="1"/>
</dbReference>
<sequence length="194" mass="20514">MPSGERVCALGTDILWAAHRVDVPWRNGAGVTSEILVSPAVGDFDWRLSIATVDSTAPFSTFAGVDRCLLALSEQGLDLIDQGRLVRLGEFESHSFAGENEVASANVARPTLDLNLMTRRGRCSGTIESHRVADTWSITARAGEIVVVVIARGLFSLGAQPLAVLDAVRLDANLDALTLTGIGELAVAHISPAV</sequence>
<dbReference type="Proteomes" id="UP000298173">
    <property type="component" value="Unassembled WGS sequence"/>
</dbReference>
<accession>A0A4V3I837</accession>
<dbReference type="PANTHER" id="PTHR37943">
    <property type="entry name" value="PROTEIN VES"/>
    <property type="match status" value="1"/>
</dbReference>
<dbReference type="Pfam" id="PF05962">
    <property type="entry name" value="HutD"/>
    <property type="match status" value="1"/>
</dbReference>
<protein>
    <submittedName>
        <fullName evidence="1">HutD family protein</fullName>
    </submittedName>
</protein>
<gene>
    <name evidence="1" type="ORF">E3O06_10470</name>
</gene>
<dbReference type="EMBL" id="SOEY01000019">
    <property type="protein sequence ID" value="TFB72722.1"/>
    <property type="molecule type" value="Genomic_DNA"/>
</dbReference>
<dbReference type="InterPro" id="IPR010282">
    <property type="entry name" value="Uncharacterised_HutD/Ves"/>
</dbReference>
<reference evidence="1 2" key="1">
    <citation type="submission" date="2019-03" db="EMBL/GenBank/DDBJ databases">
        <title>Genomics of glacier-inhabiting Cryobacterium strains.</title>
        <authorList>
            <person name="Liu Q."/>
            <person name="Xin Y.-H."/>
        </authorList>
    </citation>
    <scope>NUCLEOTIDE SEQUENCE [LARGE SCALE GENOMIC DNA]</scope>
    <source>
        <strain evidence="1 2">HLT2-23</strain>
    </source>
</reference>
<dbReference type="OrthoDB" id="9800082at2"/>
<organism evidence="1 2">
    <name type="scientific">Cryobacterium glaciale</name>
    <dbReference type="NCBI Taxonomy" id="1259145"/>
    <lineage>
        <taxon>Bacteria</taxon>
        <taxon>Bacillati</taxon>
        <taxon>Actinomycetota</taxon>
        <taxon>Actinomycetes</taxon>
        <taxon>Micrococcales</taxon>
        <taxon>Microbacteriaceae</taxon>
        <taxon>Cryobacterium</taxon>
    </lineage>
</organism>
<evidence type="ECO:0000313" key="2">
    <source>
        <dbReference type="Proteomes" id="UP000298173"/>
    </source>
</evidence>
<dbReference type="Gene3D" id="2.60.120.10">
    <property type="entry name" value="Jelly Rolls"/>
    <property type="match status" value="1"/>
</dbReference>
<comment type="caution">
    <text evidence="1">The sequence shown here is derived from an EMBL/GenBank/DDBJ whole genome shotgun (WGS) entry which is preliminary data.</text>
</comment>